<proteinExistence type="predicted"/>
<evidence type="ECO:0000259" key="3">
    <source>
        <dbReference type="SMART" id="SM01043"/>
    </source>
</evidence>
<dbReference type="EMBL" id="JBEYBR010000002">
    <property type="protein sequence ID" value="MEU2120498.1"/>
    <property type="molecule type" value="Genomic_DNA"/>
</dbReference>
<accession>A0ABV2X3L5</accession>
<keyword evidence="2" id="KW-0804">Transcription</keyword>
<evidence type="ECO:0000256" key="1">
    <source>
        <dbReference type="ARBA" id="ARBA00023015"/>
    </source>
</evidence>
<dbReference type="Pfam" id="PF03704">
    <property type="entry name" value="BTAD"/>
    <property type="match status" value="1"/>
</dbReference>
<protein>
    <submittedName>
        <fullName evidence="4">BTAD domain-containing putative transcriptional regulator</fullName>
    </submittedName>
</protein>
<dbReference type="PANTHER" id="PTHR35807">
    <property type="entry name" value="TRANSCRIPTIONAL REGULATOR REDD-RELATED"/>
    <property type="match status" value="1"/>
</dbReference>
<dbReference type="InterPro" id="IPR051677">
    <property type="entry name" value="AfsR-DnrI-RedD_regulator"/>
</dbReference>
<keyword evidence="1" id="KW-0805">Transcription regulation</keyword>
<sequence length="252" mass="28563">MVLIGHNADTTCFQLTLVEEFALRNGGRQLDLPHMAERVLTYLALLDRPVARSRLAGALWPGCTDSCASKSLRTALWRLRRVQEALVQIEGDRLHLGHGVSVDLADLTDLTHRLIHDPGSEDLARVPLLLQRRELLPDWDEDWVVADRERYRLSRVTALESAAQALLEHRQTGAALIAASAVVQQEPLRESSRRIVIQIHLAQGNEADAIREYRRYRDLLGAEFGAVPSSRMDDLLLRIRRRRSRHDRLASV</sequence>
<evidence type="ECO:0000313" key="4">
    <source>
        <dbReference type="EMBL" id="MEU2120498.1"/>
    </source>
</evidence>
<dbReference type="PANTHER" id="PTHR35807:SF1">
    <property type="entry name" value="TRANSCRIPTIONAL REGULATOR REDD"/>
    <property type="match status" value="1"/>
</dbReference>
<dbReference type="InterPro" id="IPR011990">
    <property type="entry name" value="TPR-like_helical_dom_sf"/>
</dbReference>
<dbReference type="Gene3D" id="1.25.40.10">
    <property type="entry name" value="Tetratricopeptide repeat domain"/>
    <property type="match status" value="1"/>
</dbReference>
<gene>
    <name evidence="4" type="ORF">ABZ507_01590</name>
</gene>
<dbReference type="Gene3D" id="1.10.10.10">
    <property type="entry name" value="Winged helix-like DNA-binding domain superfamily/Winged helix DNA-binding domain"/>
    <property type="match status" value="1"/>
</dbReference>
<keyword evidence="5" id="KW-1185">Reference proteome</keyword>
<reference evidence="4 5" key="1">
    <citation type="submission" date="2024-06" db="EMBL/GenBank/DDBJ databases">
        <title>The Natural Products Discovery Center: Release of the First 8490 Sequenced Strains for Exploring Actinobacteria Biosynthetic Diversity.</title>
        <authorList>
            <person name="Kalkreuter E."/>
            <person name="Kautsar S.A."/>
            <person name="Yang D."/>
            <person name="Bader C.D."/>
            <person name="Teijaro C.N."/>
            <person name="Fluegel L."/>
            <person name="Davis C.M."/>
            <person name="Simpson J.R."/>
            <person name="Lauterbach L."/>
            <person name="Steele A.D."/>
            <person name="Gui C."/>
            <person name="Meng S."/>
            <person name="Li G."/>
            <person name="Viehrig K."/>
            <person name="Ye F."/>
            <person name="Su P."/>
            <person name="Kiefer A.F."/>
            <person name="Nichols A."/>
            <person name="Cepeda A.J."/>
            <person name="Yan W."/>
            <person name="Fan B."/>
            <person name="Jiang Y."/>
            <person name="Adhikari A."/>
            <person name="Zheng C.-J."/>
            <person name="Schuster L."/>
            <person name="Cowan T.M."/>
            <person name="Smanski M.J."/>
            <person name="Chevrette M.G."/>
            <person name="De Carvalho L.P.S."/>
            <person name="Shen B."/>
        </authorList>
    </citation>
    <scope>NUCLEOTIDE SEQUENCE [LARGE SCALE GENOMIC DNA]</scope>
    <source>
        <strain evidence="4 5">NPDC019434</strain>
    </source>
</reference>
<dbReference type="SUPFAM" id="SSF46894">
    <property type="entry name" value="C-terminal effector domain of the bipartite response regulators"/>
    <property type="match status" value="1"/>
</dbReference>
<evidence type="ECO:0000313" key="5">
    <source>
        <dbReference type="Proteomes" id="UP001550535"/>
    </source>
</evidence>
<feature type="domain" description="Bacterial transcriptional activator" evidence="3">
    <location>
        <begin position="102"/>
        <end position="240"/>
    </location>
</feature>
<dbReference type="SUPFAM" id="SSF48452">
    <property type="entry name" value="TPR-like"/>
    <property type="match status" value="1"/>
</dbReference>
<comment type="caution">
    <text evidence="4">The sequence shown here is derived from an EMBL/GenBank/DDBJ whole genome shotgun (WGS) entry which is preliminary data.</text>
</comment>
<dbReference type="InterPro" id="IPR016032">
    <property type="entry name" value="Sig_transdc_resp-reg_C-effctor"/>
</dbReference>
<evidence type="ECO:0000256" key="2">
    <source>
        <dbReference type="ARBA" id="ARBA00023163"/>
    </source>
</evidence>
<dbReference type="InterPro" id="IPR005158">
    <property type="entry name" value="BTAD"/>
</dbReference>
<dbReference type="Proteomes" id="UP001550535">
    <property type="component" value="Unassembled WGS sequence"/>
</dbReference>
<dbReference type="InterPro" id="IPR036388">
    <property type="entry name" value="WH-like_DNA-bd_sf"/>
</dbReference>
<organism evidence="4 5">
    <name type="scientific">Nocardia niwae</name>
    <dbReference type="NCBI Taxonomy" id="626084"/>
    <lineage>
        <taxon>Bacteria</taxon>
        <taxon>Bacillati</taxon>
        <taxon>Actinomycetota</taxon>
        <taxon>Actinomycetes</taxon>
        <taxon>Mycobacteriales</taxon>
        <taxon>Nocardiaceae</taxon>
        <taxon>Nocardia</taxon>
    </lineage>
</organism>
<name>A0ABV2X3L5_9NOCA</name>
<dbReference type="SMART" id="SM01043">
    <property type="entry name" value="BTAD"/>
    <property type="match status" value="1"/>
</dbReference>
<dbReference type="RefSeq" id="WP_063018582.1">
    <property type="nucleotide sequence ID" value="NZ_JBEYBM010000001.1"/>
</dbReference>